<comment type="similarity">
    <text evidence="3">Belongs to the sodium:solute symporter (SSF) (TC 2.A.21) family.</text>
</comment>
<dbReference type="InterPro" id="IPR001734">
    <property type="entry name" value="Na/solute_symporter"/>
</dbReference>
<dbReference type="InterPro" id="IPR004358">
    <property type="entry name" value="Sig_transdc_His_kin-like_C"/>
</dbReference>
<feature type="transmembrane region" description="Helical" evidence="9">
    <location>
        <begin position="36"/>
        <end position="56"/>
    </location>
</feature>
<dbReference type="CDD" id="cd10322">
    <property type="entry name" value="SLC5sbd"/>
    <property type="match status" value="1"/>
</dbReference>
<dbReference type="InterPro" id="IPR000700">
    <property type="entry name" value="PAS-assoc_C"/>
</dbReference>
<reference evidence="13 14" key="1">
    <citation type="submission" date="2020-05" db="EMBL/GenBank/DDBJ databases">
        <title>Aquincola sp. isolate from soil.</title>
        <authorList>
            <person name="Han J."/>
            <person name="Kim D.-U."/>
        </authorList>
    </citation>
    <scope>NUCLEOTIDE SEQUENCE [LARGE SCALE GENOMIC DNA]</scope>
    <source>
        <strain evidence="13 14">S2</strain>
    </source>
</reference>
<feature type="coiled-coil region" evidence="8">
    <location>
        <begin position="762"/>
        <end position="796"/>
    </location>
</feature>
<evidence type="ECO:0000256" key="6">
    <source>
        <dbReference type="ARBA" id="ARBA00022989"/>
    </source>
</evidence>
<feature type="transmembrane region" description="Helical" evidence="9">
    <location>
        <begin position="245"/>
        <end position="269"/>
    </location>
</feature>
<evidence type="ECO:0000256" key="1">
    <source>
        <dbReference type="ARBA" id="ARBA00000085"/>
    </source>
</evidence>
<evidence type="ECO:0000256" key="4">
    <source>
        <dbReference type="ARBA" id="ARBA00012438"/>
    </source>
</evidence>
<feature type="transmembrane region" description="Helical" evidence="9">
    <location>
        <begin position="337"/>
        <end position="370"/>
    </location>
</feature>
<feature type="domain" description="PAC" evidence="12">
    <location>
        <begin position="867"/>
        <end position="919"/>
    </location>
</feature>
<dbReference type="NCBIfam" id="TIGR00229">
    <property type="entry name" value="sensory_box"/>
    <property type="match status" value="1"/>
</dbReference>
<dbReference type="Pfam" id="PF12860">
    <property type="entry name" value="PAS_7"/>
    <property type="match status" value="1"/>
</dbReference>
<dbReference type="Gene3D" id="1.10.287.130">
    <property type="match status" value="1"/>
</dbReference>
<dbReference type="InterPro" id="IPR005467">
    <property type="entry name" value="His_kinase_dom"/>
</dbReference>
<dbReference type="PANTHER" id="PTHR43065">
    <property type="entry name" value="SENSOR HISTIDINE KINASE"/>
    <property type="match status" value="1"/>
</dbReference>
<feature type="transmembrane region" description="Helical" evidence="9">
    <location>
        <begin position="290"/>
        <end position="314"/>
    </location>
</feature>
<evidence type="ECO:0000256" key="5">
    <source>
        <dbReference type="ARBA" id="ARBA00022692"/>
    </source>
</evidence>
<feature type="transmembrane region" description="Helical" evidence="9">
    <location>
        <begin position="414"/>
        <end position="441"/>
    </location>
</feature>
<dbReference type="SMART" id="SM00091">
    <property type="entry name" value="PAS"/>
    <property type="match status" value="2"/>
</dbReference>
<feature type="transmembrane region" description="Helical" evidence="9">
    <location>
        <begin position="6"/>
        <end position="24"/>
    </location>
</feature>
<dbReference type="InterPro" id="IPR003594">
    <property type="entry name" value="HATPase_dom"/>
</dbReference>
<dbReference type="InterPro" id="IPR000014">
    <property type="entry name" value="PAS"/>
</dbReference>
<dbReference type="InterPro" id="IPR036890">
    <property type="entry name" value="HATPase_C_sf"/>
</dbReference>
<dbReference type="PROSITE" id="PS50283">
    <property type="entry name" value="NA_SOLUT_SYMP_3"/>
    <property type="match status" value="1"/>
</dbReference>
<dbReference type="SMART" id="SM00387">
    <property type="entry name" value="HATPase_c"/>
    <property type="match status" value="1"/>
</dbReference>
<evidence type="ECO:0000313" key="13">
    <source>
        <dbReference type="EMBL" id="NRF68074.1"/>
    </source>
</evidence>
<dbReference type="RefSeq" id="WP_173123392.1">
    <property type="nucleotide sequence ID" value="NZ_JABRWJ010000004.1"/>
</dbReference>
<dbReference type="EC" id="2.7.13.3" evidence="4"/>
<dbReference type="Pfam" id="PF08448">
    <property type="entry name" value="PAS_4"/>
    <property type="match status" value="1"/>
</dbReference>
<gene>
    <name evidence="13" type="ORF">HLB44_13865</name>
</gene>
<organism evidence="13 14">
    <name type="scientific">Pseudaquabacterium terrae</name>
    <dbReference type="NCBI Taxonomy" id="2732868"/>
    <lineage>
        <taxon>Bacteria</taxon>
        <taxon>Pseudomonadati</taxon>
        <taxon>Pseudomonadota</taxon>
        <taxon>Betaproteobacteria</taxon>
        <taxon>Burkholderiales</taxon>
        <taxon>Sphaerotilaceae</taxon>
        <taxon>Pseudaquabacterium</taxon>
    </lineage>
</organism>
<dbReference type="InterPro" id="IPR013656">
    <property type="entry name" value="PAS_4"/>
</dbReference>
<comment type="caution">
    <text evidence="13">The sequence shown here is derived from an EMBL/GenBank/DDBJ whole genome shotgun (WGS) entry which is preliminary data.</text>
</comment>
<dbReference type="PROSITE" id="PS50109">
    <property type="entry name" value="HIS_KIN"/>
    <property type="match status" value="1"/>
</dbReference>
<evidence type="ECO:0000259" key="11">
    <source>
        <dbReference type="PROSITE" id="PS50112"/>
    </source>
</evidence>
<accession>A0ABX2EHH1</accession>
<dbReference type="InterPro" id="IPR035965">
    <property type="entry name" value="PAS-like_dom_sf"/>
</dbReference>
<evidence type="ECO:0000259" key="10">
    <source>
        <dbReference type="PROSITE" id="PS50109"/>
    </source>
</evidence>
<feature type="transmembrane region" description="Helical" evidence="9">
    <location>
        <begin position="448"/>
        <end position="470"/>
    </location>
</feature>
<feature type="domain" description="Histidine kinase" evidence="10">
    <location>
        <begin position="932"/>
        <end position="1163"/>
    </location>
</feature>
<keyword evidence="7 9" id="KW-0472">Membrane</keyword>
<dbReference type="PROSITE" id="PS50112">
    <property type="entry name" value="PAS"/>
    <property type="match status" value="1"/>
</dbReference>
<dbReference type="EMBL" id="JABRWJ010000004">
    <property type="protein sequence ID" value="NRF68074.1"/>
    <property type="molecule type" value="Genomic_DNA"/>
</dbReference>
<feature type="transmembrane region" description="Helical" evidence="9">
    <location>
        <begin position="167"/>
        <end position="184"/>
    </location>
</feature>
<feature type="transmembrane region" description="Helical" evidence="9">
    <location>
        <begin position="205"/>
        <end position="225"/>
    </location>
</feature>
<keyword evidence="14" id="KW-1185">Reference proteome</keyword>
<evidence type="ECO:0000256" key="2">
    <source>
        <dbReference type="ARBA" id="ARBA00004141"/>
    </source>
</evidence>
<dbReference type="SUPFAM" id="SSF55785">
    <property type="entry name" value="PYP-like sensor domain (PAS domain)"/>
    <property type="match status" value="2"/>
</dbReference>
<dbReference type="PROSITE" id="PS50113">
    <property type="entry name" value="PAC"/>
    <property type="match status" value="1"/>
</dbReference>
<dbReference type="InterPro" id="IPR001610">
    <property type="entry name" value="PAC"/>
</dbReference>
<evidence type="ECO:0000313" key="14">
    <source>
        <dbReference type="Proteomes" id="UP000737171"/>
    </source>
</evidence>
<dbReference type="Gene3D" id="1.20.1730.10">
    <property type="entry name" value="Sodium/glucose cotransporter"/>
    <property type="match status" value="1"/>
</dbReference>
<comment type="subcellular location">
    <subcellularLocation>
        <location evidence="2">Membrane</location>
        <topology evidence="2">Multi-pass membrane protein</topology>
    </subcellularLocation>
</comment>
<evidence type="ECO:0000256" key="7">
    <source>
        <dbReference type="ARBA" id="ARBA00023136"/>
    </source>
</evidence>
<protein>
    <recommendedName>
        <fullName evidence="4">histidine kinase</fullName>
        <ecNumber evidence="4">2.7.13.3</ecNumber>
    </recommendedName>
</protein>
<keyword evidence="6 9" id="KW-1133">Transmembrane helix</keyword>
<feature type="domain" description="PAS" evidence="11">
    <location>
        <begin position="793"/>
        <end position="863"/>
    </location>
</feature>
<evidence type="ECO:0000259" key="12">
    <source>
        <dbReference type="PROSITE" id="PS50113"/>
    </source>
</evidence>
<dbReference type="Pfam" id="PF02518">
    <property type="entry name" value="HATPase_c"/>
    <property type="match status" value="1"/>
</dbReference>
<evidence type="ECO:0000256" key="3">
    <source>
        <dbReference type="ARBA" id="ARBA00006434"/>
    </source>
</evidence>
<feature type="transmembrane region" description="Helical" evidence="9">
    <location>
        <begin position="68"/>
        <end position="87"/>
    </location>
</feature>
<dbReference type="Proteomes" id="UP000737171">
    <property type="component" value="Unassembled WGS sequence"/>
</dbReference>
<dbReference type="InterPro" id="IPR038377">
    <property type="entry name" value="Na/Glc_symporter_sf"/>
</dbReference>
<comment type="catalytic activity">
    <reaction evidence="1">
        <text>ATP + protein L-histidine = ADP + protein N-phospho-L-histidine.</text>
        <dbReference type="EC" id="2.7.13.3"/>
    </reaction>
</comment>
<evidence type="ECO:0000256" key="8">
    <source>
        <dbReference type="SAM" id="Coils"/>
    </source>
</evidence>
<sequence length="1183" mass="128380">MGGVFVAAVGAAYLYLLFAVAHAIDRPERRAASGGAGAAWIYALSIAVYCTSWTFYGSVGRSAADGIGFLPIYIGPILVFVFGQPLLRKIVRIAKAQHITTIADFISARYGKDQALAGIVTVIAVIGITPYISLQLKAVSSSFEILRRYPSVAAPPALAQTPLLEDTALYVALLMALFVIVFGTRQVDATEQHRGMVGAVALESLVKLLAFLAVGLYVTFGLFGGLEELFTRAAASERLAPLLDFGAALGSGRFWALTGLAAMAIICLPRQFQVTVVENTDERHLARARWTFPLYLVLINLFVLPIALAGLLSFEPGRVSADTFVLTLPIAGEQRVLALLAFIGGLSAATGMIIVETIALATMICNDLVMPLALRGAAMRGAGDLGPRVKAIRRAAIVFVLLLGYAYVRGVGDSYALVSIGLVSFAAAAQFAPALVIGLYWKDGKRQGALAGLVAGFAVWTYTLLLPSFARSGWLDAGFVQQGLFGLAWLKPQALFGLGGLDEISHSLLWSMAANVGAYVLVSLRAGTDLVERAQAQAFVDVFAHAAPVLPRSWSAPVTEGELMTLASRFVEAPRVQQAYAGFAAQRRRAADPAQRADVETVNFSERLLAGAIGSALARVVVASAIRERQASLDGVIQMLSEASQAIQTNWELLRETIENVSQGINMFDAELRLVVWNQRLLELLDLPPRFGAVGIRFEDIIRFNAERGEYGTDDVEAYVAERVALMHQSHVFERERPNGTVIEVHGKPLANGGFISTITDITERKRAEQALRRAYDELEQRVEERTAELRGSQARFRDFAESASDWFWETDAELKLTFVSDRYYEDTGMTPAQVMGRDFWALARADGDGQRTQPYRSAVQQRRAFRGLEASVKSRDGSTLHLRISGKPFNDADGCFAGYRGTTADVTQLVRAQDELLHSERLAALGSLVAGVAHEINTPVGLGLTAATYLEEQVRQFEQLYAAGHVRRGDVDQLLRAGAEASSSIASNLRRAAELVRSFKLVAVDQSSEQRRRFNLGAYLEDVVRSLQPKLKRTPFRIEVRCPPDIELLSYPGAYSQVLTNLVMNSLIHGFDGRSAGRIELDVTQAPGQVVLTYRDDGQGMPAEHVRRMFDPFFTTRRGQGGSGLGLHVVYNVITRTLHGRIEGHSAPGEGVSYRIEIPIDITGDDVAADRPATTSAAGANP</sequence>
<name>A0ABX2EHH1_9BURK</name>
<feature type="transmembrane region" description="Helical" evidence="9">
    <location>
        <begin position="115"/>
        <end position="134"/>
    </location>
</feature>
<keyword evidence="8" id="KW-0175">Coiled coil</keyword>
<dbReference type="SMART" id="SM00086">
    <property type="entry name" value="PAC"/>
    <property type="match status" value="2"/>
</dbReference>
<dbReference type="Gene3D" id="3.30.450.20">
    <property type="entry name" value="PAS domain"/>
    <property type="match status" value="2"/>
</dbReference>
<evidence type="ECO:0000256" key="9">
    <source>
        <dbReference type="SAM" id="Phobius"/>
    </source>
</evidence>
<dbReference type="Gene3D" id="3.30.565.10">
    <property type="entry name" value="Histidine kinase-like ATPase, C-terminal domain"/>
    <property type="match status" value="1"/>
</dbReference>
<keyword evidence="5 9" id="KW-0812">Transmembrane</keyword>
<dbReference type="PANTHER" id="PTHR43065:SF47">
    <property type="match status" value="1"/>
</dbReference>
<feature type="transmembrane region" description="Helical" evidence="9">
    <location>
        <begin position="391"/>
        <end position="408"/>
    </location>
</feature>
<dbReference type="SUPFAM" id="SSF55874">
    <property type="entry name" value="ATPase domain of HSP90 chaperone/DNA topoisomerase II/histidine kinase"/>
    <property type="match status" value="1"/>
</dbReference>
<proteinExistence type="inferred from homology"/>
<dbReference type="PRINTS" id="PR00344">
    <property type="entry name" value="BCTRLSENSOR"/>
</dbReference>